<evidence type="ECO:0000256" key="2">
    <source>
        <dbReference type="ARBA" id="ARBA00022679"/>
    </source>
</evidence>
<evidence type="ECO:0000256" key="1">
    <source>
        <dbReference type="ARBA" id="ARBA00022553"/>
    </source>
</evidence>
<dbReference type="GO" id="GO:0035438">
    <property type="term" value="F:cyclic-di-GMP binding"/>
    <property type="evidence" value="ECO:0007669"/>
    <property type="project" value="InterPro"/>
</dbReference>
<gene>
    <name evidence="7" type="ORF">ENN94_01230</name>
</gene>
<dbReference type="InterPro" id="IPR029016">
    <property type="entry name" value="GAF-like_dom_sf"/>
</dbReference>
<dbReference type="SUPFAM" id="SSF55781">
    <property type="entry name" value="GAF domain-like"/>
    <property type="match status" value="1"/>
</dbReference>
<dbReference type="InterPro" id="IPR050595">
    <property type="entry name" value="Bact_response_regulator"/>
</dbReference>
<dbReference type="PANTHER" id="PTHR44591">
    <property type="entry name" value="STRESS RESPONSE REGULATOR PROTEIN 1"/>
    <property type="match status" value="1"/>
</dbReference>
<dbReference type="Pfam" id="PF00072">
    <property type="entry name" value="Response_reg"/>
    <property type="match status" value="1"/>
</dbReference>
<evidence type="ECO:0000259" key="6">
    <source>
        <dbReference type="PROSITE" id="PS50110"/>
    </source>
</evidence>
<dbReference type="Pfam" id="PF07238">
    <property type="entry name" value="PilZ"/>
    <property type="match status" value="1"/>
</dbReference>
<dbReference type="Gene3D" id="3.30.450.40">
    <property type="match status" value="1"/>
</dbReference>
<reference evidence="7" key="1">
    <citation type="journal article" date="2020" name="mSystems">
        <title>Genome- and Community-Level Interaction Insights into Carbon Utilization and Element Cycling Functions of Hydrothermarchaeota in Hydrothermal Sediment.</title>
        <authorList>
            <person name="Zhou Z."/>
            <person name="Liu Y."/>
            <person name="Xu W."/>
            <person name="Pan J."/>
            <person name="Luo Z.H."/>
            <person name="Li M."/>
        </authorList>
    </citation>
    <scope>NUCLEOTIDE SEQUENCE [LARGE SCALE GENOMIC DNA]</scope>
    <source>
        <strain evidence="7">SpSt-1220</strain>
    </source>
</reference>
<evidence type="ECO:0000256" key="5">
    <source>
        <dbReference type="SAM" id="Coils"/>
    </source>
</evidence>
<dbReference type="EMBL" id="DSDO01000083">
    <property type="protein sequence ID" value="HDR46303.1"/>
    <property type="molecule type" value="Genomic_DNA"/>
</dbReference>
<dbReference type="AlphaFoldDB" id="A0A831LHT0"/>
<dbReference type="SUPFAM" id="SSF52172">
    <property type="entry name" value="CheY-like"/>
    <property type="match status" value="1"/>
</dbReference>
<evidence type="ECO:0000313" key="7">
    <source>
        <dbReference type="EMBL" id="HDR46303.1"/>
    </source>
</evidence>
<dbReference type="InterPro" id="IPR009875">
    <property type="entry name" value="PilZ_domain"/>
</dbReference>
<sequence length="456" mass="51221">MSTILLVDDVELFLELERSHLEGRGYGIATATSGEQALARLEEVRPDLVLLDLYMPDMNGDEVCRRIRSRPQWQQLPVIMVTAAGKQAEIGRCLDAGCDDYITKPVSRQDLLEKVQRLLGKVRRRTAERRPFAIQVEVSAGGRNFTSYARDLSRNGIYIRSSSDLEVNTAVELQLQFPEGRELKLMGRVKRVEPGKEGDEGGMGIYFILPDDTARAELDRLIAQGEKRDEAPREAASLEQQLAFMGREKAHLEKENRRLAARVDELEAENREFAEHMVQVEEINSNLSNLYIASSRLHSVLDRHKVLEIIKEIVINFVGAERFAILTLDRDQQQLVCETGEGLDVEGVKPVAPGEGLLGQVFQDKKIYLRTGPLSSSGEESEAPLAVVPLAIGEEVLGLLVVFDLFVQKDRLEEIDHQLFSMLGEHAATALFSATLHEETERKRATYKGFMDLLLK</sequence>
<organism evidence="7">
    <name type="scientific">Geoalkalibacter subterraneus</name>
    <dbReference type="NCBI Taxonomy" id="483547"/>
    <lineage>
        <taxon>Bacteria</taxon>
        <taxon>Pseudomonadati</taxon>
        <taxon>Thermodesulfobacteriota</taxon>
        <taxon>Desulfuromonadia</taxon>
        <taxon>Desulfuromonadales</taxon>
        <taxon>Geoalkalibacteraceae</taxon>
        <taxon>Geoalkalibacter</taxon>
    </lineage>
</organism>
<feature type="coiled-coil region" evidence="5">
    <location>
        <begin position="235"/>
        <end position="286"/>
    </location>
</feature>
<dbReference type="Gene3D" id="2.40.10.220">
    <property type="entry name" value="predicted glycosyltransferase like domains"/>
    <property type="match status" value="1"/>
</dbReference>
<feature type="domain" description="Response regulatory" evidence="6">
    <location>
        <begin position="3"/>
        <end position="119"/>
    </location>
</feature>
<dbReference type="PROSITE" id="PS50110">
    <property type="entry name" value="RESPONSE_REGULATORY"/>
    <property type="match status" value="1"/>
</dbReference>
<dbReference type="SUPFAM" id="SSF141371">
    <property type="entry name" value="PilZ domain-like"/>
    <property type="match status" value="1"/>
</dbReference>
<dbReference type="PANTHER" id="PTHR44591:SF3">
    <property type="entry name" value="RESPONSE REGULATORY DOMAIN-CONTAINING PROTEIN"/>
    <property type="match status" value="1"/>
</dbReference>
<dbReference type="SMART" id="SM00065">
    <property type="entry name" value="GAF"/>
    <property type="match status" value="1"/>
</dbReference>
<comment type="caution">
    <text evidence="7">The sequence shown here is derived from an EMBL/GenBank/DDBJ whole genome shotgun (WGS) entry which is preliminary data.</text>
</comment>
<dbReference type="InterPro" id="IPR011006">
    <property type="entry name" value="CheY-like_superfamily"/>
</dbReference>
<dbReference type="InterPro" id="IPR003018">
    <property type="entry name" value="GAF"/>
</dbReference>
<dbReference type="GO" id="GO:0016301">
    <property type="term" value="F:kinase activity"/>
    <property type="evidence" value="ECO:0007669"/>
    <property type="project" value="UniProtKB-KW"/>
</dbReference>
<accession>A0A831LHT0</accession>
<dbReference type="SMART" id="SM00448">
    <property type="entry name" value="REC"/>
    <property type="match status" value="1"/>
</dbReference>
<evidence type="ECO:0000256" key="4">
    <source>
        <dbReference type="PROSITE-ProRule" id="PRU00169"/>
    </source>
</evidence>
<dbReference type="InterPro" id="IPR001789">
    <property type="entry name" value="Sig_transdc_resp-reg_receiver"/>
</dbReference>
<protein>
    <submittedName>
        <fullName evidence="7">Response regulator</fullName>
    </submittedName>
</protein>
<name>A0A831LHT0_9BACT</name>
<keyword evidence="2" id="KW-0808">Transferase</keyword>
<dbReference type="GO" id="GO:0000160">
    <property type="term" value="P:phosphorelay signal transduction system"/>
    <property type="evidence" value="ECO:0007669"/>
    <property type="project" value="InterPro"/>
</dbReference>
<evidence type="ECO:0000256" key="3">
    <source>
        <dbReference type="ARBA" id="ARBA00022777"/>
    </source>
</evidence>
<proteinExistence type="predicted"/>
<keyword evidence="1 4" id="KW-0597">Phosphoprotein</keyword>
<dbReference type="Gene3D" id="3.40.50.2300">
    <property type="match status" value="1"/>
</dbReference>
<feature type="modified residue" description="4-aspartylphosphate" evidence="4">
    <location>
        <position position="52"/>
    </location>
</feature>
<dbReference type="Pfam" id="PF13185">
    <property type="entry name" value="GAF_2"/>
    <property type="match status" value="1"/>
</dbReference>
<keyword evidence="5" id="KW-0175">Coiled coil</keyword>
<dbReference type="Proteomes" id="UP000886162">
    <property type="component" value="Unassembled WGS sequence"/>
</dbReference>
<keyword evidence="3" id="KW-0418">Kinase</keyword>